<comment type="caution">
    <text evidence="1">The sequence shown here is derived from an EMBL/GenBank/DDBJ whole genome shotgun (WGS) entry which is preliminary data.</text>
</comment>
<evidence type="ECO:0000313" key="2">
    <source>
        <dbReference type="Proteomes" id="UP000323876"/>
    </source>
</evidence>
<proteinExistence type="predicted"/>
<keyword evidence="2" id="KW-1185">Reference proteome</keyword>
<name>A0A5N0EGC5_9NOCA</name>
<accession>A0A5N0EGC5</accession>
<sequence length="267" mass="29593">MGLDAFVRCRCWQDGRTTTAPVPADQIVEDGEGYLMFSMPYEGHEEQHHRVDSWIRNGACPHKHMDLVSERIANWSGYRLFQSALAAAGTADFPTLSTELPNNNGDMLSPSSAAAALVEIDLLRTQSDVGTETNLVDASTGETLMTGVPSYSGVFIWDGRTKHNYALDADAGFTITATDPESEIFRARNFTQKQSWRGGTSFTNLDTGQRTRVPVREPINPKESANYPRRLRVQNSPVDPDHFDYILNPLTRVLQAAVDTGNPVVWC</sequence>
<dbReference type="EMBL" id="VXLC01000004">
    <property type="protein sequence ID" value="KAA8887880.1"/>
    <property type="molecule type" value="Genomic_DNA"/>
</dbReference>
<dbReference type="AlphaFoldDB" id="A0A5N0EGC5"/>
<protein>
    <submittedName>
        <fullName evidence="1">Uncharacterized protein</fullName>
    </submittedName>
</protein>
<gene>
    <name evidence="1" type="ORF">F3087_12310</name>
</gene>
<dbReference type="Proteomes" id="UP000323876">
    <property type="component" value="Unassembled WGS sequence"/>
</dbReference>
<evidence type="ECO:0000313" key="1">
    <source>
        <dbReference type="EMBL" id="KAA8887880.1"/>
    </source>
</evidence>
<dbReference type="OrthoDB" id="3682124at2"/>
<reference evidence="1 2" key="1">
    <citation type="submission" date="2019-09" db="EMBL/GenBank/DDBJ databases">
        <authorList>
            <person name="Wang X."/>
        </authorList>
    </citation>
    <scope>NUCLEOTIDE SEQUENCE [LARGE SCALE GENOMIC DNA]</scope>
    <source>
        <strain evidence="1 2">CICC 11023</strain>
    </source>
</reference>
<dbReference type="RefSeq" id="WP_150402054.1">
    <property type="nucleotide sequence ID" value="NZ_VXLC01000004.1"/>
</dbReference>
<organism evidence="1 2">
    <name type="scientific">Nocardia colli</name>
    <dbReference type="NCBI Taxonomy" id="2545717"/>
    <lineage>
        <taxon>Bacteria</taxon>
        <taxon>Bacillati</taxon>
        <taxon>Actinomycetota</taxon>
        <taxon>Actinomycetes</taxon>
        <taxon>Mycobacteriales</taxon>
        <taxon>Nocardiaceae</taxon>
        <taxon>Nocardia</taxon>
    </lineage>
</organism>